<evidence type="ECO:0000256" key="1">
    <source>
        <dbReference type="ARBA" id="ARBA00005474"/>
    </source>
</evidence>
<dbReference type="Pfam" id="PF03195">
    <property type="entry name" value="LOB"/>
    <property type="match status" value="1"/>
</dbReference>
<keyword evidence="5" id="KW-1185">Reference proteome</keyword>
<accession>A0A6A2X6I8</accession>
<dbReference type="PANTHER" id="PTHR31529">
    <property type="entry name" value="LOB DOMAIN CONTAINING PROTEIN"/>
    <property type="match status" value="1"/>
</dbReference>
<evidence type="ECO:0000259" key="3">
    <source>
        <dbReference type="PROSITE" id="PS50891"/>
    </source>
</evidence>
<comment type="caution">
    <text evidence="4">The sequence shown here is derived from an EMBL/GenBank/DDBJ whole genome shotgun (WGS) entry which is preliminary data.</text>
</comment>
<protein>
    <submittedName>
        <fullName evidence="4">LOB domain-containing protein 16</fullName>
    </submittedName>
</protein>
<dbReference type="GO" id="GO:0045893">
    <property type="term" value="P:positive regulation of DNA-templated transcription"/>
    <property type="evidence" value="ECO:0007669"/>
    <property type="project" value="TreeGrafter"/>
</dbReference>
<dbReference type="InterPro" id="IPR004883">
    <property type="entry name" value="LOB"/>
</dbReference>
<organism evidence="4 5">
    <name type="scientific">Hibiscus syriacus</name>
    <name type="common">Rose of Sharon</name>
    <dbReference type="NCBI Taxonomy" id="106335"/>
    <lineage>
        <taxon>Eukaryota</taxon>
        <taxon>Viridiplantae</taxon>
        <taxon>Streptophyta</taxon>
        <taxon>Embryophyta</taxon>
        <taxon>Tracheophyta</taxon>
        <taxon>Spermatophyta</taxon>
        <taxon>Magnoliopsida</taxon>
        <taxon>eudicotyledons</taxon>
        <taxon>Gunneridae</taxon>
        <taxon>Pentapetalae</taxon>
        <taxon>rosids</taxon>
        <taxon>malvids</taxon>
        <taxon>Malvales</taxon>
        <taxon>Malvaceae</taxon>
        <taxon>Malvoideae</taxon>
        <taxon>Hibiscus</taxon>
    </lineage>
</organism>
<dbReference type="SUPFAM" id="SSF57997">
    <property type="entry name" value="Tropomyosin"/>
    <property type="match status" value="1"/>
</dbReference>
<evidence type="ECO:0000313" key="4">
    <source>
        <dbReference type="EMBL" id="KAE8670751.1"/>
    </source>
</evidence>
<comment type="similarity">
    <text evidence="1">Belongs to the LOB domain-containing protein family.</text>
</comment>
<reference evidence="4" key="1">
    <citation type="submission" date="2019-09" db="EMBL/GenBank/DDBJ databases">
        <title>Draft genome information of white flower Hibiscus syriacus.</title>
        <authorList>
            <person name="Kim Y.-M."/>
        </authorList>
    </citation>
    <scope>NUCLEOTIDE SEQUENCE [LARGE SCALE GENOMIC DNA]</scope>
    <source>
        <strain evidence="4">YM2019G1</strain>
    </source>
</reference>
<proteinExistence type="inferred from homology"/>
<evidence type="ECO:0000256" key="2">
    <source>
        <dbReference type="SAM" id="MobiDB-lite"/>
    </source>
</evidence>
<feature type="domain" description="LOB" evidence="3">
    <location>
        <begin position="6"/>
        <end position="108"/>
    </location>
</feature>
<dbReference type="AlphaFoldDB" id="A0A6A2X6I8"/>
<dbReference type="GO" id="GO:0005634">
    <property type="term" value="C:nucleus"/>
    <property type="evidence" value="ECO:0007669"/>
    <property type="project" value="TreeGrafter"/>
</dbReference>
<dbReference type="PROSITE" id="PS50891">
    <property type="entry name" value="LOB"/>
    <property type="match status" value="1"/>
</dbReference>
<name>A0A6A2X6I8_HIBSY</name>
<dbReference type="PANTHER" id="PTHR31529:SF50">
    <property type="entry name" value="LOB DOMAIN PROTEIN"/>
    <property type="match status" value="1"/>
</dbReference>
<gene>
    <name evidence="4" type="ORF">F3Y22_tig00112114pilonHSYRG00255</name>
</gene>
<dbReference type="GO" id="GO:0009755">
    <property type="term" value="P:hormone-mediated signaling pathway"/>
    <property type="evidence" value="ECO:0007669"/>
    <property type="project" value="TreeGrafter"/>
</dbReference>
<dbReference type="EMBL" id="VEPZ02001504">
    <property type="protein sequence ID" value="KAE8670751.1"/>
    <property type="molecule type" value="Genomic_DNA"/>
</dbReference>
<sequence length="418" mass="47357">MTGLGSSCGTCKFLRRKCSNECVFAPYFCYDDAANYFAAVHKVFGASNVSKLLLHLPVHNRSDAVVTISYEALARIRDPVFGCVAHIFSLQQQVASLPEEIEVHINQMANHAVEIPSNGNLLAGNELCEDSAQSLFKWEEDQKFVSGFYQFPFEINIEGPEFEPLVEDPIHAWETRVPSNWEQLDQIPNLPRVPLFVFLYTNTKPQPSKQRSSSAFVNGDRNRLSGFSFNVLRARFQLRFFLSAKMSSTKRIVRAWNGSVVESNCMEEFSAGVSRYANAMDVMGVSFQKFYIELAEVESRAVSAKKRPRSLEGRLRSLEESLCSLETLLRSADELYRSFEERLRSTEECLRSTEELARSTVELARSAEERARSAEERARSAEEHARSAEELVKTIDSELLQVQAKVGKATLFLMREPK</sequence>
<feature type="region of interest" description="Disordered" evidence="2">
    <location>
        <begin position="367"/>
        <end position="386"/>
    </location>
</feature>
<dbReference type="Proteomes" id="UP000436088">
    <property type="component" value="Unassembled WGS sequence"/>
</dbReference>
<dbReference type="Gene3D" id="1.20.5.170">
    <property type="match status" value="1"/>
</dbReference>
<evidence type="ECO:0000313" key="5">
    <source>
        <dbReference type="Proteomes" id="UP000436088"/>
    </source>
</evidence>